<dbReference type="PROSITE" id="PS00941">
    <property type="entry name" value="CARBOXYLESTERASE_B_2"/>
    <property type="match status" value="1"/>
</dbReference>
<evidence type="ECO:0000259" key="6">
    <source>
        <dbReference type="Pfam" id="PF00135"/>
    </source>
</evidence>
<dbReference type="InterPro" id="IPR029058">
    <property type="entry name" value="AB_hydrolase_fold"/>
</dbReference>
<sequence length="745" mass="82472">MLVRYFVLLFIFKFSEADERSHRVRRIVGGIPADKPPEDDPVVFTRFAEKSAKIIGTRSSQQYVFRGIRYAHPPIGSNRFVRPREKFLEGEINATQLPPPCLQPMPGQNKVVGSEDCLFLNIFTPTLPTGTEGLPVVVWIHGGGFRYGSASQYGVNHLVGKQLVVVTIQYRLGSLGFLSSGSQDLPGNAALWDMALATQWVRNYIGFFGGNPHRIVVMGHGTGASSTLLVTLSNIAKGISGVVAMSGTAVSHWATDNTPRNTALEVATHNGCPTASTLIMIKCLQNTPPESIIQGDSMIEFQRLRNQGFVSGLNGQLSAAPVREGYHDGRSLPPLVEDDPINDLKSQKNPDIPLLTGITKHETSRAVHGQYKDEVLEKLKTIPNFLDKVLIKNLQGFLVRGSNKNQTGTSKNNLFGILGGVGDSLLNFRNYIQVKKNDLKEGLSKISEATSDALFNVPAFLTAGLWSQKGSPTYLYSFEHAGKMKKGYSFLKGMPIVGNGTMTDDNETIGHGDDLNYLFEANDIFGNPIENNEIMNEDDRKVREVFTQMIADFARTGKPIINNKEAPPFSATKNNFIQIKPKPQLSDSFRFCQMALWCNIAERLKSSSCQFLNGLDTTVKGIQEGFFDTINTTGSKLGLEGAANISQQYNILDPKNKVNQNINIFNPNHKNTSTAQQAANISQQYNIFDPKNKVNENINIFNPNHNKNKNANNPQKQFLDSVNIFRTRNQRANPKSEKKLMVLFK</sequence>
<dbReference type="FunFam" id="3.40.50.1820:FF:000413">
    <property type="entry name" value="carboxylesterase 1E"/>
    <property type="match status" value="1"/>
</dbReference>
<dbReference type="Gene3D" id="3.40.50.1820">
    <property type="entry name" value="alpha/beta hydrolase"/>
    <property type="match status" value="1"/>
</dbReference>
<evidence type="ECO:0000256" key="2">
    <source>
        <dbReference type="ARBA" id="ARBA00022729"/>
    </source>
</evidence>
<evidence type="ECO:0000256" key="4">
    <source>
        <dbReference type="SAM" id="MobiDB-lite"/>
    </source>
</evidence>
<comment type="similarity">
    <text evidence="1">Belongs to the type-B carboxylesterase/lipase family.</text>
</comment>
<evidence type="ECO:0000256" key="5">
    <source>
        <dbReference type="SAM" id="SignalP"/>
    </source>
</evidence>
<feature type="signal peptide" evidence="5">
    <location>
        <begin position="1"/>
        <end position="17"/>
    </location>
</feature>
<dbReference type="Pfam" id="PF00135">
    <property type="entry name" value="COesterase"/>
    <property type="match status" value="1"/>
</dbReference>
<dbReference type="AlphaFoldDB" id="A0A9P0FDE4"/>
<dbReference type="SUPFAM" id="SSF53474">
    <property type="entry name" value="alpha/beta-Hydrolases"/>
    <property type="match status" value="1"/>
</dbReference>
<dbReference type="InterPro" id="IPR051093">
    <property type="entry name" value="Neuroligin/BSAL"/>
</dbReference>
<feature type="domain" description="Carboxylesterase type B" evidence="6">
    <location>
        <begin position="41"/>
        <end position="594"/>
    </location>
</feature>
<protein>
    <recommendedName>
        <fullName evidence="6">Carboxylesterase type B domain-containing protein</fullName>
    </recommendedName>
</protein>
<keyword evidence="2 5" id="KW-0732">Signal</keyword>
<feature type="chain" id="PRO_5040249578" description="Carboxylesterase type B domain-containing protein" evidence="5">
    <location>
        <begin position="18"/>
        <end position="745"/>
    </location>
</feature>
<gene>
    <name evidence="7" type="ORF">MELIAE_LOCUS3941</name>
</gene>
<proteinExistence type="inferred from homology"/>
<accession>A0A9P0FDE4</accession>
<dbReference type="InterPro" id="IPR019819">
    <property type="entry name" value="Carboxylesterase_B_CS"/>
</dbReference>
<reference evidence="7" key="1">
    <citation type="submission" date="2021-12" db="EMBL/GenBank/DDBJ databases">
        <authorList>
            <person name="King R."/>
        </authorList>
    </citation>
    <scope>NUCLEOTIDE SEQUENCE</scope>
</reference>
<feature type="region of interest" description="Disordered" evidence="4">
    <location>
        <begin position="328"/>
        <end position="348"/>
    </location>
</feature>
<evidence type="ECO:0000256" key="1">
    <source>
        <dbReference type="ARBA" id="ARBA00005964"/>
    </source>
</evidence>
<name>A0A9P0FDE4_BRAAE</name>
<dbReference type="InterPro" id="IPR002018">
    <property type="entry name" value="CarbesteraseB"/>
</dbReference>
<dbReference type="Proteomes" id="UP001154078">
    <property type="component" value="Chromosome 2"/>
</dbReference>
<evidence type="ECO:0000313" key="8">
    <source>
        <dbReference type="Proteomes" id="UP001154078"/>
    </source>
</evidence>
<keyword evidence="8" id="KW-1185">Reference proteome</keyword>
<organism evidence="7 8">
    <name type="scientific">Brassicogethes aeneus</name>
    <name type="common">Rape pollen beetle</name>
    <name type="synonym">Meligethes aeneus</name>
    <dbReference type="NCBI Taxonomy" id="1431903"/>
    <lineage>
        <taxon>Eukaryota</taxon>
        <taxon>Metazoa</taxon>
        <taxon>Ecdysozoa</taxon>
        <taxon>Arthropoda</taxon>
        <taxon>Hexapoda</taxon>
        <taxon>Insecta</taxon>
        <taxon>Pterygota</taxon>
        <taxon>Neoptera</taxon>
        <taxon>Endopterygota</taxon>
        <taxon>Coleoptera</taxon>
        <taxon>Polyphaga</taxon>
        <taxon>Cucujiformia</taxon>
        <taxon>Nitidulidae</taxon>
        <taxon>Meligethinae</taxon>
        <taxon>Brassicogethes</taxon>
    </lineage>
</organism>
<dbReference type="EMBL" id="OV121133">
    <property type="protein sequence ID" value="CAH0551297.1"/>
    <property type="molecule type" value="Genomic_DNA"/>
</dbReference>
<dbReference type="OrthoDB" id="408631at2759"/>
<keyword evidence="3" id="KW-0325">Glycoprotein</keyword>
<evidence type="ECO:0000256" key="3">
    <source>
        <dbReference type="ARBA" id="ARBA00023180"/>
    </source>
</evidence>
<evidence type="ECO:0000313" key="7">
    <source>
        <dbReference type="EMBL" id="CAH0551297.1"/>
    </source>
</evidence>
<dbReference type="PANTHER" id="PTHR43903">
    <property type="entry name" value="NEUROLIGIN"/>
    <property type="match status" value="1"/>
</dbReference>